<dbReference type="RefSeq" id="WP_107569873.1">
    <property type="nucleotide sequence ID" value="NZ_PYYB01000002.1"/>
</dbReference>
<dbReference type="SUPFAM" id="SSF53098">
    <property type="entry name" value="Ribonuclease H-like"/>
    <property type="match status" value="1"/>
</dbReference>
<evidence type="ECO:0000259" key="6">
    <source>
        <dbReference type="SMART" id="SM00732"/>
    </source>
</evidence>
<dbReference type="Proteomes" id="UP000240739">
    <property type="component" value="Unassembled WGS sequence"/>
</dbReference>
<gene>
    <name evidence="7" type="ORF">C7Y72_14265</name>
</gene>
<dbReference type="OrthoDB" id="9790539at2"/>
<protein>
    <recommendedName>
        <fullName evidence="5">Putative pre-16S rRNA nuclease</fullName>
        <ecNumber evidence="5">3.1.-.-</ecNumber>
    </recommendedName>
</protein>
<accession>A0A2T4UEE1</accession>
<dbReference type="AlphaFoldDB" id="A0A2T4UEE1"/>
<evidence type="ECO:0000256" key="4">
    <source>
        <dbReference type="ARBA" id="ARBA00022801"/>
    </source>
</evidence>
<comment type="function">
    <text evidence="5">Could be a nuclease involved in processing of the 5'-end of pre-16S rRNA.</text>
</comment>
<evidence type="ECO:0000256" key="2">
    <source>
        <dbReference type="ARBA" id="ARBA00022517"/>
    </source>
</evidence>
<evidence type="ECO:0000313" key="8">
    <source>
        <dbReference type="Proteomes" id="UP000240739"/>
    </source>
</evidence>
<sequence length="134" mass="14155">MRVLALDYGSARCGCAVTDPTGTIVTPIDEVLRPGTRKGFNRVLGVVRERGIKRVVVGLPVTLRGTDSAQTAEVRAFAAKLADAVRVPVELYDERYTTAIAAQRGGATSEDSRAAAVLLEDWLTANAARAGEGV</sequence>
<comment type="subcellular location">
    <subcellularLocation>
        <location evidence="5">Cytoplasm</location>
    </subcellularLocation>
</comment>
<dbReference type="Pfam" id="PF03652">
    <property type="entry name" value="RuvX"/>
    <property type="match status" value="1"/>
</dbReference>
<organism evidence="7 8">
    <name type="scientific">Paraconexibacter algicola</name>
    <dbReference type="NCBI Taxonomy" id="2133960"/>
    <lineage>
        <taxon>Bacteria</taxon>
        <taxon>Bacillati</taxon>
        <taxon>Actinomycetota</taxon>
        <taxon>Thermoleophilia</taxon>
        <taxon>Solirubrobacterales</taxon>
        <taxon>Paraconexibacteraceae</taxon>
        <taxon>Paraconexibacter</taxon>
    </lineage>
</organism>
<dbReference type="InterPro" id="IPR037027">
    <property type="entry name" value="YqgF/RNaseH-like_dom_sf"/>
</dbReference>
<evidence type="ECO:0000256" key="1">
    <source>
        <dbReference type="ARBA" id="ARBA00022490"/>
    </source>
</evidence>
<dbReference type="GO" id="GO:0005829">
    <property type="term" value="C:cytosol"/>
    <property type="evidence" value="ECO:0007669"/>
    <property type="project" value="TreeGrafter"/>
</dbReference>
<keyword evidence="1 5" id="KW-0963">Cytoplasm</keyword>
<keyword evidence="4 5" id="KW-0378">Hydrolase</keyword>
<dbReference type="InterPro" id="IPR006641">
    <property type="entry name" value="YqgF/RNaseH-like_dom"/>
</dbReference>
<dbReference type="Gene3D" id="3.30.420.140">
    <property type="entry name" value="YqgF/RNase H-like domain"/>
    <property type="match status" value="1"/>
</dbReference>
<dbReference type="NCBIfam" id="TIGR00250">
    <property type="entry name" value="RNAse_H_YqgF"/>
    <property type="match status" value="1"/>
</dbReference>
<dbReference type="PANTHER" id="PTHR33317:SF4">
    <property type="entry name" value="POLYNUCLEOTIDYL TRANSFERASE, RIBONUCLEASE H-LIKE SUPERFAMILY PROTEIN"/>
    <property type="match status" value="1"/>
</dbReference>
<dbReference type="GO" id="GO:0004518">
    <property type="term" value="F:nuclease activity"/>
    <property type="evidence" value="ECO:0007669"/>
    <property type="project" value="UniProtKB-KW"/>
</dbReference>
<keyword evidence="3 5" id="KW-0540">Nuclease</keyword>
<evidence type="ECO:0000256" key="3">
    <source>
        <dbReference type="ARBA" id="ARBA00022722"/>
    </source>
</evidence>
<comment type="similarity">
    <text evidence="5">Belongs to the YqgF HJR family.</text>
</comment>
<proteinExistence type="inferred from homology"/>
<dbReference type="EC" id="3.1.-.-" evidence="5"/>
<comment type="caution">
    <text evidence="7">The sequence shown here is derived from an EMBL/GenBank/DDBJ whole genome shotgun (WGS) entry which is preliminary data.</text>
</comment>
<dbReference type="GO" id="GO:0016788">
    <property type="term" value="F:hydrolase activity, acting on ester bonds"/>
    <property type="evidence" value="ECO:0007669"/>
    <property type="project" value="UniProtKB-UniRule"/>
</dbReference>
<dbReference type="PANTHER" id="PTHR33317">
    <property type="entry name" value="POLYNUCLEOTIDYL TRANSFERASE, RIBONUCLEASE H-LIKE SUPERFAMILY PROTEIN"/>
    <property type="match status" value="1"/>
</dbReference>
<keyword evidence="2 5" id="KW-0690">Ribosome biogenesis</keyword>
<evidence type="ECO:0000313" key="7">
    <source>
        <dbReference type="EMBL" id="PTL56154.1"/>
    </source>
</evidence>
<dbReference type="CDD" id="cd16964">
    <property type="entry name" value="YqgF"/>
    <property type="match status" value="1"/>
</dbReference>
<dbReference type="SMART" id="SM00732">
    <property type="entry name" value="YqgFc"/>
    <property type="match status" value="1"/>
</dbReference>
<name>A0A2T4UEE1_9ACTN</name>
<dbReference type="HAMAP" id="MF_00651">
    <property type="entry name" value="Nuclease_YqgF"/>
    <property type="match status" value="1"/>
</dbReference>
<dbReference type="InterPro" id="IPR005227">
    <property type="entry name" value="YqgF"/>
</dbReference>
<dbReference type="GO" id="GO:0000967">
    <property type="term" value="P:rRNA 5'-end processing"/>
    <property type="evidence" value="ECO:0007669"/>
    <property type="project" value="UniProtKB-UniRule"/>
</dbReference>
<dbReference type="InterPro" id="IPR012337">
    <property type="entry name" value="RNaseH-like_sf"/>
</dbReference>
<keyword evidence="8" id="KW-1185">Reference proteome</keyword>
<evidence type="ECO:0000256" key="5">
    <source>
        <dbReference type="HAMAP-Rule" id="MF_00651"/>
    </source>
</evidence>
<dbReference type="EMBL" id="PYYB01000002">
    <property type="protein sequence ID" value="PTL56154.1"/>
    <property type="molecule type" value="Genomic_DNA"/>
</dbReference>
<reference evidence="7 8" key="1">
    <citation type="submission" date="2018-03" db="EMBL/GenBank/DDBJ databases">
        <title>Aquarubrobacter algicola gen. nov., sp. nov., a novel actinobacterium isolated from shallow eutrophic lake during the end of cyanobacterial harmful algal blooms.</title>
        <authorList>
            <person name="Chun S.J."/>
        </authorList>
    </citation>
    <scope>NUCLEOTIDE SEQUENCE [LARGE SCALE GENOMIC DNA]</scope>
    <source>
        <strain evidence="7 8">Seoho-28</strain>
    </source>
</reference>
<feature type="domain" description="YqgF/RNase H-like" evidence="6">
    <location>
        <begin position="1"/>
        <end position="101"/>
    </location>
</feature>